<dbReference type="InterPro" id="IPR050700">
    <property type="entry name" value="YIM1/Zinc_Alcohol_DH_Fams"/>
</dbReference>
<dbReference type="InterPro" id="IPR036291">
    <property type="entry name" value="NAD(P)-bd_dom_sf"/>
</dbReference>
<dbReference type="InterPro" id="IPR013154">
    <property type="entry name" value="ADH-like_N"/>
</dbReference>
<accession>F8P6D6</accession>
<dbReference type="OrthoDB" id="3509362at2759"/>
<feature type="domain" description="Enoyl reductase (ER)" evidence="1">
    <location>
        <begin position="19"/>
        <end position="345"/>
    </location>
</feature>
<proteinExistence type="predicted"/>
<dbReference type="GO" id="GO:0016491">
    <property type="term" value="F:oxidoreductase activity"/>
    <property type="evidence" value="ECO:0007669"/>
    <property type="project" value="InterPro"/>
</dbReference>
<evidence type="ECO:0000259" key="1">
    <source>
        <dbReference type="SMART" id="SM00829"/>
    </source>
</evidence>
<dbReference type="PANTHER" id="PTHR11695:SF294">
    <property type="entry name" value="RETICULON-4-INTERACTING PROTEIN 1, MITOCHONDRIAL"/>
    <property type="match status" value="1"/>
</dbReference>
<dbReference type="EMBL" id="GL945439">
    <property type="protein sequence ID" value="EGO21003.1"/>
    <property type="molecule type" value="Genomic_DNA"/>
</dbReference>
<dbReference type="KEGG" id="sla:SERLADRAFT_475592"/>
<sequence>MASQLTSSQRAWTAVKRGSPAKALALQDVPIPSKLVEGEVLVKVQAAALNPVGYKLMGTLPNFIARRPITVEHDLAGVIVDANGSEFSIGDEIIGFIPVQLQLKTRQGAITEYTRLPASNVTIRPPNITPTDACGIPLAGETAMQSLFDVGKLEPGQTVFINGGSSSVGAFAIQIAKARGCKVVASASGKNEDFVKSLGVDDFLDYTKAPIHKQLEDNPPSPKYHLIVDAVGLVNPSLYTHSEAYLAPGGVFVSTGPLPSFSWKGISDIVSTINEVFLRPSWLGGTKRTWKLVNVVHKKEDLYSLRDLLADGKLKPVVDSIFSFEDTLKAYDRIKTQRAKGKVVIRVDPKAD</sequence>
<dbReference type="GeneID" id="18820659"/>
<dbReference type="AlphaFoldDB" id="F8P6D6"/>
<gene>
    <name evidence="2" type="ORF">SERLADRAFT_475592</name>
</gene>
<dbReference type="InterPro" id="IPR011032">
    <property type="entry name" value="GroES-like_sf"/>
</dbReference>
<dbReference type="Gene3D" id="3.90.180.10">
    <property type="entry name" value="Medium-chain alcohol dehydrogenases, catalytic domain"/>
    <property type="match status" value="1"/>
</dbReference>
<dbReference type="Pfam" id="PF08240">
    <property type="entry name" value="ADH_N"/>
    <property type="match status" value="1"/>
</dbReference>
<dbReference type="InterPro" id="IPR020843">
    <property type="entry name" value="ER"/>
</dbReference>
<evidence type="ECO:0000313" key="2">
    <source>
        <dbReference type="EMBL" id="EGO21003.1"/>
    </source>
</evidence>
<dbReference type="PANTHER" id="PTHR11695">
    <property type="entry name" value="ALCOHOL DEHYDROGENASE RELATED"/>
    <property type="match status" value="1"/>
</dbReference>
<organism>
    <name type="scientific">Serpula lacrymans var. lacrymans (strain S7.9)</name>
    <name type="common">Dry rot fungus</name>
    <dbReference type="NCBI Taxonomy" id="578457"/>
    <lineage>
        <taxon>Eukaryota</taxon>
        <taxon>Fungi</taxon>
        <taxon>Dikarya</taxon>
        <taxon>Basidiomycota</taxon>
        <taxon>Agaricomycotina</taxon>
        <taxon>Agaricomycetes</taxon>
        <taxon>Agaricomycetidae</taxon>
        <taxon>Boletales</taxon>
        <taxon>Coniophorineae</taxon>
        <taxon>Serpulaceae</taxon>
        <taxon>Serpula</taxon>
    </lineage>
</organism>
<protein>
    <recommendedName>
        <fullName evidence="1">Enoyl reductase (ER) domain-containing protein</fullName>
    </recommendedName>
</protein>
<dbReference type="Proteomes" id="UP000008064">
    <property type="component" value="Unassembled WGS sequence"/>
</dbReference>
<dbReference type="RefSeq" id="XP_007321960.1">
    <property type="nucleotide sequence ID" value="XM_007321898.1"/>
</dbReference>
<name>F8P6D6_SERL9</name>
<reference evidence="2" key="1">
    <citation type="submission" date="2011-04" db="EMBL/GenBank/DDBJ databases">
        <title>Evolution of plant cell wall degrading machinery underlies the functional diversity of forest fungi.</title>
        <authorList>
            <consortium name="US DOE Joint Genome Institute (JGI-PGF)"/>
            <person name="Eastwood D.C."/>
            <person name="Floudas D."/>
            <person name="Binder M."/>
            <person name="Majcherczyk A."/>
            <person name="Schneider P."/>
            <person name="Aerts A."/>
            <person name="Asiegbu F.O."/>
            <person name="Baker S.E."/>
            <person name="Barry K."/>
            <person name="Bendiksby M."/>
            <person name="Blumentritt M."/>
            <person name="Coutinho P.M."/>
            <person name="Cullen D."/>
            <person name="Cullen D."/>
            <person name="Gathman A."/>
            <person name="Goodell B."/>
            <person name="Henrissat B."/>
            <person name="Ihrmark K."/>
            <person name="Kauserud H."/>
            <person name="Kohler A."/>
            <person name="LaButti K."/>
            <person name="Lapidus A."/>
            <person name="Lavin J.L."/>
            <person name="Lee Y.-H."/>
            <person name="Lindquist E."/>
            <person name="Lilly W."/>
            <person name="Lucas S."/>
            <person name="Morin E."/>
            <person name="Murat C."/>
            <person name="Oguiza J.A."/>
            <person name="Park J."/>
            <person name="Pisabarro A.G."/>
            <person name="Riley R."/>
            <person name="Rosling A."/>
            <person name="Salamov A."/>
            <person name="Schmidt O."/>
            <person name="Schmutz J."/>
            <person name="Skrede I."/>
            <person name="Stenlid J."/>
            <person name="Wiebenga A."/>
            <person name="Xie X."/>
            <person name="Kues U."/>
            <person name="Hibbett D.S."/>
            <person name="Hoffmeister D."/>
            <person name="Hogberg N."/>
            <person name="Martin F."/>
            <person name="Grigoriev I.V."/>
            <person name="Watkinson S.C."/>
        </authorList>
    </citation>
    <scope>NUCLEOTIDE SEQUENCE</scope>
    <source>
        <strain evidence="2">S7.9</strain>
    </source>
</reference>
<dbReference type="CDD" id="cd08267">
    <property type="entry name" value="MDR1"/>
    <property type="match status" value="1"/>
</dbReference>
<dbReference type="SMART" id="SM00829">
    <property type="entry name" value="PKS_ER"/>
    <property type="match status" value="1"/>
</dbReference>
<dbReference type="SUPFAM" id="SSF50129">
    <property type="entry name" value="GroES-like"/>
    <property type="match status" value="1"/>
</dbReference>
<dbReference type="Pfam" id="PF13602">
    <property type="entry name" value="ADH_zinc_N_2"/>
    <property type="match status" value="1"/>
</dbReference>
<dbReference type="SUPFAM" id="SSF51735">
    <property type="entry name" value="NAD(P)-binding Rossmann-fold domains"/>
    <property type="match status" value="1"/>
</dbReference>
<dbReference type="Gene3D" id="3.40.50.720">
    <property type="entry name" value="NAD(P)-binding Rossmann-like Domain"/>
    <property type="match status" value="1"/>
</dbReference>
<dbReference type="HOGENOM" id="CLU_026673_3_3_1"/>